<protein>
    <submittedName>
        <fullName evidence="2">Uncharacterized protein</fullName>
    </submittedName>
</protein>
<evidence type="ECO:0000313" key="3">
    <source>
        <dbReference type="Proteomes" id="UP001602287"/>
    </source>
</evidence>
<comment type="caution">
    <text evidence="2">The sequence shown here is derived from an EMBL/GenBank/DDBJ whole genome shotgun (WGS) entry which is preliminary data.</text>
</comment>
<evidence type="ECO:0000313" key="2">
    <source>
        <dbReference type="EMBL" id="MFF5202767.1"/>
    </source>
</evidence>
<feature type="transmembrane region" description="Helical" evidence="1">
    <location>
        <begin position="20"/>
        <end position="37"/>
    </location>
</feature>
<proteinExistence type="predicted"/>
<keyword evidence="1" id="KW-0812">Transmembrane</keyword>
<name>A0ABW6W204_9ACTN</name>
<sequence>MSGWDEGSWTDPDSDAFDTFLMRGLVVAATSALIVALEPSGSGMAAASVTALLVMPNVVDPEPWFGNSGTWGELKNTYDSMHAQLLSQIEKVNGYWDDSAARQFHAFATGDLLPALDRLTQTCALMDSYCAQMAVGVSTTLAAFLVGTAAAIGGAIAANASGPVSPAVKVAIFVAWAGFAVAVIGLLVGFALLVWQSAKSLGDANDALANKFADQAGKIDTRSVQLPESLKIEIGDPSRWETR</sequence>
<accession>A0ABW6W204</accession>
<keyword evidence="3" id="KW-1185">Reference proteome</keyword>
<dbReference type="EMBL" id="JBIAZM010000010">
    <property type="protein sequence ID" value="MFF5202767.1"/>
    <property type="molecule type" value="Genomic_DNA"/>
</dbReference>
<organism evidence="2 3">
    <name type="scientific">Micromonospora parva</name>
    <dbReference type="NCBI Taxonomy" id="1464048"/>
    <lineage>
        <taxon>Bacteria</taxon>
        <taxon>Bacillati</taxon>
        <taxon>Actinomycetota</taxon>
        <taxon>Actinomycetes</taxon>
        <taxon>Micromonosporales</taxon>
        <taxon>Micromonosporaceae</taxon>
        <taxon>Micromonospora</taxon>
    </lineage>
</organism>
<reference evidence="2 3" key="1">
    <citation type="submission" date="2024-10" db="EMBL/GenBank/DDBJ databases">
        <title>The Natural Products Discovery Center: Release of the First 8490 Sequenced Strains for Exploring Actinobacteria Biosynthetic Diversity.</title>
        <authorList>
            <person name="Kalkreuter E."/>
            <person name="Kautsar S.A."/>
            <person name="Yang D."/>
            <person name="Bader C.D."/>
            <person name="Teijaro C.N."/>
            <person name="Fluegel L."/>
            <person name="Davis C.M."/>
            <person name="Simpson J.R."/>
            <person name="Lauterbach L."/>
            <person name="Steele A.D."/>
            <person name="Gui C."/>
            <person name="Meng S."/>
            <person name="Li G."/>
            <person name="Viehrig K."/>
            <person name="Ye F."/>
            <person name="Su P."/>
            <person name="Kiefer A.F."/>
            <person name="Nichols A."/>
            <person name="Cepeda A.J."/>
            <person name="Yan W."/>
            <person name="Fan B."/>
            <person name="Jiang Y."/>
            <person name="Adhikari A."/>
            <person name="Zheng C.-J."/>
            <person name="Schuster L."/>
            <person name="Cowan T.M."/>
            <person name="Smanski M.J."/>
            <person name="Chevrette M.G."/>
            <person name="De Carvalho L.P.S."/>
            <person name="Shen B."/>
        </authorList>
    </citation>
    <scope>NUCLEOTIDE SEQUENCE [LARGE SCALE GENOMIC DNA]</scope>
    <source>
        <strain evidence="2 3">NPDC000140</strain>
    </source>
</reference>
<dbReference type="RefSeq" id="WP_210859843.1">
    <property type="nucleotide sequence ID" value="NZ_JBEZDH010000003.1"/>
</dbReference>
<feature type="transmembrane region" description="Helical" evidence="1">
    <location>
        <begin position="170"/>
        <end position="195"/>
    </location>
</feature>
<keyword evidence="1" id="KW-0472">Membrane</keyword>
<dbReference type="Proteomes" id="UP001602287">
    <property type="component" value="Unassembled WGS sequence"/>
</dbReference>
<evidence type="ECO:0000256" key="1">
    <source>
        <dbReference type="SAM" id="Phobius"/>
    </source>
</evidence>
<feature type="transmembrane region" description="Helical" evidence="1">
    <location>
        <begin position="134"/>
        <end position="158"/>
    </location>
</feature>
<keyword evidence="1" id="KW-1133">Transmembrane helix</keyword>
<gene>
    <name evidence="2" type="ORF">ACFY3B_24480</name>
</gene>